<organism evidence="2 3">
    <name type="scientific">Paraburkholderia madseniana</name>
    <dbReference type="NCBI Taxonomy" id="2599607"/>
    <lineage>
        <taxon>Bacteria</taxon>
        <taxon>Pseudomonadati</taxon>
        <taxon>Pseudomonadota</taxon>
        <taxon>Betaproteobacteria</taxon>
        <taxon>Burkholderiales</taxon>
        <taxon>Burkholderiaceae</taxon>
        <taxon>Paraburkholderia</taxon>
    </lineage>
</organism>
<dbReference type="RefSeq" id="WP_154558855.1">
    <property type="nucleotide sequence ID" value="NZ_VOSW01000008.1"/>
</dbReference>
<gene>
    <name evidence="2" type="ORF">FSO04_06235</name>
</gene>
<dbReference type="OrthoDB" id="9777694at2"/>
<proteinExistence type="predicted"/>
<name>A0A6N6WLM4_9BURK</name>
<feature type="region of interest" description="Disordered" evidence="1">
    <location>
        <begin position="95"/>
        <end position="117"/>
    </location>
</feature>
<comment type="caution">
    <text evidence="2">The sequence shown here is derived from an EMBL/GenBank/DDBJ whole genome shotgun (WGS) entry which is preliminary data.</text>
</comment>
<dbReference type="AlphaFoldDB" id="A0A6N6WLM4"/>
<sequence length="192" mass="22195">MSKQGAYVKIRITEKLSRGTRYRINSWNKSREPLRTLAPTGKLALFVEQQGTGHTELADLPGQLLENQFERVLAAIDNRHQGSIRRVAEWAELERKSKETESRRQEEERQRKEALRKAEEESQRREVLISEVENWRLAVLIRAYLAMLDNQIGSGARPADAYSTWREWALTVADDLDPTRRRAAFRAPPDLG</sequence>
<protein>
    <submittedName>
        <fullName evidence="2">Uncharacterized protein</fullName>
    </submittedName>
</protein>
<reference evidence="2 3" key="1">
    <citation type="journal article" date="2020" name="Int. J. Syst. Evol. Microbiol.">
        <title>Paraburkholderia madseniana sp. nov., a phenolic acid-degrading bacterium isolated from acidic forest soil.</title>
        <authorList>
            <person name="Wilhelm R.C."/>
            <person name="Murphy S.J.L."/>
            <person name="Feriancek N.M."/>
            <person name="Karasz D.C."/>
            <person name="DeRito C.M."/>
            <person name="Newman J.D."/>
            <person name="Buckley D.H."/>
        </authorList>
    </citation>
    <scope>NUCLEOTIDE SEQUENCE [LARGE SCALE GENOMIC DNA]</scope>
    <source>
        <strain evidence="2 3">RP11</strain>
    </source>
</reference>
<accession>A0A6N6WLM4</accession>
<evidence type="ECO:0000313" key="3">
    <source>
        <dbReference type="Proteomes" id="UP000463700"/>
    </source>
</evidence>
<evidence type="ECO:0000256" key="1">
    <source>
        <dbReference type="SAM" id="MobiDB-lite"/>
    </source>
</evidence>
<evidence type="ECO:0000313" key="2">
    <source>
        <dbReference type="EMBL" id="KAE8760821.1"/>
    </source>
</evidence>
<dbReference type="EMBL" id="VOSW01000008">
    <property type="protein sequence ID" value="KAE8760821.1"/>
    <property type="molecule type" value="Genomic_DNA"/>
</dbReference>
<dbReference type="Proteomes" id="UP000463700">
    <property type="component" value="Unassembled WGS sequence"/>
</dbReference>